<sequence>MSDKTRPKSKSRSKEHTDKSWKKDERSKIQIPLKELKEKKLKPTGNIAIKNQEDNESIDKKVFDF</sequence>
<accession>A0AAF5PR19</accession>
<evidence type="ECO:0000313" key="2">
    <source>
        <dbReference type="Proteomes" id="UP000093561"/>
    </source>
</evidence>
<evidence type="ECO:0000313" key="3">
    <source>
        <dbReference type="WBParaSite" id="mrna-Wban_04347"/>
    </source>
</evidence>
<reference evidence="2" key="1">
    <citation type="submission" date="2015-03" db="EMBL/GenBank/DDBJ databases">
        <title>Wuchereria bancrofti Genome Sequencing Papua New Guinea Strain.</title>
        <authorList>
            <person name="Small S.T."/>
            <person name="Serre D."/>
            <person name="Zimmerman P.A."/>
        </authorList>
    </citation>
    <scope>NUCLEOTIDE SEQUENCE [LARGE SCALE GENOMIC DNA]</scope>
    <source>
        <strain evidence="2">pt0022</strain>
    </source>
</reference>
<evidence type="ECO:0000256" key="1">
    <source>
        <dbReference type="SAM" id="MobiDB-lite"/>
    </source>
</evidence>
<organism evidence="2 3">
    <name type="scientific">Wuchereria bancrofti</name>
    <dbReference type="NCBI Taxonomy" id="6293"/>
    <lineage>
        <taxon>Eukaryota</taxon>
        <taxon>Metazoa</taxon>
        <taxon>Ecdysozoa</taxon>
        <taxon>Nematoda</taxon>
        <taxon>Chromadorea</taxon>
        <taxon>Rhabditida</taxon>
        <taxon>Spirurina</taxon>
        <taxon>Spiruromorpha</taxon>
        <taxon>Filarioidea</taxon>
        <taxon>Onchocercidae</taxon>
        <taxon>Wuchereria</taxon>
    </lineage>
</organism>
<reference evidence="2" key="2">
    <citation type="journal article" date="2016" name="Mol. Ecol.">
        <title>Population genomics of the filarial nematode parasite Wuchereria bancrofti from mosquitoes.</title>
        <authorList>
            <person name="Small S.T."/>
            <person name="Reimer L.J."/>
            <person name="Tisch D.J."/>
            <person name="King C.L."/>
            <person name="Christensen B.M."/>
            <person name="Siba P.M."/>
            <person name="Kazura J.W."/>
            <person name="Serre D."/>
            <person name="Zimmerman P.A."/>
        </authorList>
    </citation>
    <scope>NUCLEOTIDE SEQUENCE</scope>
    <source>
        <strain evidence="2">pt0022</strain>
    </source>
</reference>
<dbReference type="WBParaSite" id="mrna-Wban_04347">
    <property type="protein sequence ID" value="mrna-Wban_04347"/>
    <property type="gene ID" value="Wban_04347"/>
</dbReference>
<name>A0AAF5PR19_WUCBA</name>
<dbReference type="AlphaFoldDB" id="A0AAF5PR19"/>
<dbReference type="Proteomes" id="UP000093561">
    <property type="component" value="Unassembled WGS sequence"/>
</dbReference>
<reference evidence="3" key="3">
    <citation type="submission" date="2024-02" db="UniProtKB">
        <authorList>
            <consortium name="WormBaseParasite"/>
        </authorList>
    </citation>
    <scope>IDENTIFICATION</scope>
    <source>
        <strain evidence="3">pt0022</strain>
    </source>
</reference>
<feature type="region of interest" description="Disordered" evidence="1">
    <location>
        <begin position="1"/>
        <end position="29"/>
    </location>
</feature>
<protein>
    <submittedName>
        <fullName evidence="3">Uncharacterized protein</fullName>
    </submittedName>
</protein>
<proteinExistence type="predicted"/>